<feature type="region of interest" description="Disordered" evidence="1">
    <location>
        <begin position="37"/>
        <end position="60"/>
    </location>
</feature>
<protein>
    <submittedName>
        <fullName evidence="3">Uncharacterized protein</fullName>
    </submittedName>
</protein>
<reference evidence="3 4" key="1">
    <citation type="submission" date="2020-05" db="EMBL/GenBank/DDBJ databases">
        <title>Flexivirga sp. ID2601S isolated from air conditioner.</title>
        <authorList>
            <person name="Kim D.H."/>
        </authorList>
    </citation>
    <scope>NUCLEOTIDE SEQUENCE [LARGE SCALE GENOMIC DNA]</scope>
    <source>
        <strain evidence="3 4">ID2601S</strain>
    </source>
</reference>
<evidence type="ECO:0000313" key="3">
    <source>
        <dbReference type="EMBL" id="NNG40133.1"/>
    </source>
</evidence>
<dbReference type="RefSeq" id="WP_171156143.1">
    <property type="nucleotide sequence ID" value="NZ_JABENB010000002.1"/>
</dbReference>
<evidence type="ECO:0000256" key="2">
    <source>
        <dbReference type="SAM" id="Phobius"/>
    </source>
</evidence>
<name>A0A849AJF5_9MICO</name>
<proteinExistence type="predicted"/>
<dbReference type="AlphaFoldDB" id="A0A849AJF5"/>
<gene>
    <name evidence="3" type="ORF">HJ588_12750</name>
</gene>
<accession>A0A849AJF5</accession>
<evidence type="ECO:0000256" key="1">
    <source>
        <dbReference type="SAM" id="MobiDB-lite"/>
    </source>
</evidence>
<comment type="caution">
    <text evidence="3">The sequence shown here is derived from an EMBL/GenBank/DDBJ whole genome shotgun (WGS) entry which is preliminary data.</text>
</comment>
<keyword evidence="2" id="KW-0472">Membrane</keyword>
<keyword evidence="2" id="KW-0812">Transmembrane</keyword>
<sequence length="60" mass="7047">MFWSLVALVVAVVVVVGFLRVIRPKLREQRHRAWERDGLLPHQVDPHAPRQDDDPDTRRP</sequence>
<organism evidence="3 4">
    <name type="scientific">Flexivirga aerilata</name>
    <dbReference type="NCBI Taxonomy" id="1656889"/>
    <lineage>
        <taxon>Bacteria</taxon>
        <taxon>Bacillati</taxon>
        <taxon>Actinomycetota</taxon>
        <taxon>Actinomycetes</taxon>
        <taxon>Micrococcales</taxon>
        <taxon>Dermacoccaceae</taxon>
        <taxon>Flexivirga</taxon>
    </lineage>
</organism>
<dbReference type="EMBL" id="JABENB010000002">
    <property type="protein sequence ID" value="NNG40133.1"/>
    <property type="molecule type" value="Genomic_DNA"/>
</dbReference>
<evidence type="ECO:0000313" key="4">
    <source>
        <dbReference type="Proteomes" id="UP000557772"/>
    </source>
</evidence>
<dbReference type="Proteomes" id="UP000557772">
    <property type="component" value="Unassembled WGS sequence"/>
</dbReference>
<keyword evidence="4" id="KW-1185">Reference proteome</keyword>
<feature type="transmembrane region" description="Helical" evidence="2">
    <location>
        <begin position="6"/>
        <end position="22"/>
    </location>
</feature>
<keyword evidence="2" id="KW-1133">Transmembrane helix</keyword>